<protein>
    <submittedName>
        <fullName evidence="6">Uncharacterized protein</fullName>
    </submittedName>
</protein>
<accession>A0A7J7L664</accession>
<evidence type="ECO:0000256" key="2">
    <source>
        <dbReference type="ARBA" id="ARBA00022741"/>
    </source>
</evidence>
<dbReference type="GO" id="GO:0004386">
    <property type="term" value="F:helicase activity"/>
    <property type="evidence" value="ECO:0007669"/>
    <property type="project" value="UniProtKB-KW"/>
</dbReference>
<name>A0A7J7L664_9MAGN</name>
<sequence>YSTMLAENLQDVPCPHKSTCPDFAEERLSIQDKDVNKDNMDVDHDYDILSGDESEDNERTIEEDEALFTEMERQEELRALQNEMDLPLDELLKCYNMGNVSREGSPQEIPEPSPVMDQIRDVLWFIEVLEMINCIHVGKESHPSRSSERSCDDHSEHQSNGDISILDNGFLAVETNPTKNQLEDSKISKKQHVLDFRDEQGLKGSRRVLKRRKNLMRMLSLWLNHSSFGGVRRLKISDEDNDYIAAAGEEKVHMTLKFILLVLSPTFSS</sequence>
<dbReference type="OrthoDB" id="372624at2759"/>
<feature type="region of interest" description="Disordered" evidence="5">
    <location>
        <begin position="139"/>
        <end position="162"/>
    </location>
</feature>
<feature type="compositionally biased region" description="Basic and acidic residues" evidence="5">
    <location>
        <begin position="139"/>
        <end position="159"/>
    </location>
</feature>
<dbReference type="GO" id="GO:0003677">
    <property type="term" value="F:DNA binding"/>
    <property type="evidence" value="ECO:0007669"/>
    <property type="project" value="UniProtKB-KW"/>
</dbReference>
<comment type="subcellular location">
    <subcellularLocation>
        <location evidence="1">Nucleus</location>
    </subcellularLocation>
</comment>
<evidence type="ECO:0000256" key="4">
    <source>
        <dbReference type="ARBA" id="ARBA00022840"/>
    </source>
</evidence>
<gene>
    <name evidence="6" type="ORF">GIB67_042944</name>
</gene>
<dbReference type="AlphaFoldDB" id="A0A7J7L664"/>
<keyword evidence="3" id="KW-0347">Helicase</keyword>
<evidence type="ECO:0000256" key="5">
    <source>
        <dbReference type="SAM" id="MobiDB-lite"/>
    </source>
</evidence>
<dbReference type="PANTHER" id="PTHR45685">
    <property type="entry name" value="HELICASE SRCAP-RELATED"/>
    <property type="match status" value="1"/>
</dbReference>
<dbReference type="EMBL" id="JACGCM010002617">
    <property type="protein sequence ID" value="KAF6138039.1"/>
    <property type="molecule type" value="Genomic_DNA"/>
</dbReference>
<keyword evidence="3" id="KW-0378">Hydrolase</keyword>
<organism evidence="6 7">
    <name type="scientific">Kingdonia uniflora</name>
    <dbReference type="NCBI Taxonomy" id="39325"/>
    <lineage>
        <taxon>Eukaryota</taxon>
        <taxon>Viridiplantae</taxon>
        <taxon>Streptophyta</taxon>
        <taxon>Embryophyta</taxon>
        <taxon>Tracheophyta</taxon>
        <taxon>Spermatophyta</taxon>
        <taxon>Magnoliopsida</taxon>
        <taxon>Ranunculales</taxon>
        <taxon>Circaeasteraceae</taxon>
        <taxon>Kingdonia</taxon>
    </lineage>
</organism>
<feature type="non-terminal residue" evidence="6">
    <location>
        <position position="1"/>
    </location>
</feature>
<dbReference type="GO" id="GO:0006338">
    <property type="term" value="P:chromatin remodeling"/>
    <property type="evidence" value="ECO:0007669"/>
    <property type="project" value="TreeGrafter"/>
</dbReference>
<dbReference type="GO" id="GO:0005524">
    <property type="term" value="F:ATP binding"/>
    <property type="evidence" value="ECO:0007669"/>
    <property type="project" value="UniProtKB-KW"/>
</dbReference>
<dbReference type="PANTHER" id="PTHR45685:SF1">
    <property type="entry name" value="HELICASE SRCAP"/>
    <property type="match status" value="1"/>
</dbReference>
<dbReference type="InterPro" id="IPR050520">
    <property type="entry name" value="INO80/SWR1_helicase"/>
</dbReference>
<keyword evidence="7" id="KW-1185">Reference proteome</keyword>
<evidence type="ECO:0000313" key="7">
    <source>
        <dbReference type="Proteomes" id="UP000541444"/>
    </source>
</evidence>
<evidence type="ECO:0000256" key="1">
    <source>
        <dbReference type="ARBA" id="ARBA00004123"/>
    </source>
</evidence>
<keyword evidence="2" id="KW-0547">Nucleotide-binding</keyword>
<dbReference type="GO" id="GO:0000812">
    <property type="term" value="C:Swr1 complex"/>
    <property type="evidence" value="ECO:0007669"/>
    <property type="project" value="TreeGrafter"/>
</dbReference>
<proteinExistence type="predicted"/>
<dbReference type="GO" id="GO:0016887">
    <property type="term" value="F:ATP hydrolysis activity"/>
    <property type="evidence" value="ECO:0007669"/>
    <property type="project" value="TreeGrafter"/>
</dbReference>
<reference evidence="6 7" key="1">
    <citation type="journal article" date="2020" name="IScience">
        <title>Genome Sequencing of the Endangered Kingdonia uniflora (Circaeasteraceae, Ranunculales) Reveals Potential Mechanisms of Evolutionary Specialization.</title>
        <authorList>
            <person name="Sun Y."/>
            <person name="Deng T."/>
            <person name="Zhang A."/>
            <person name="Moore M.J."/>
            <person name="Landis J.B."/>
            <person name="Lin N."/>
            <person name="Zhang H."/>
            <person name="Zhang X."/>
            <person name="Huang J."/>
            <person name="Zhang X."/>
            <person name="Sun H."/>
            <person name="Wang H."/>
        </authorList>
    </citation>
    <scope>NUCLEOTIDE SEQUENCE [LARGE SCALE GENOMIC DNA]</scope>
    <source>
        <strain evidence="6">TB1705</strain>
        <tissue evidence="6">Leaf</tissue>
    </source>
</reference>
<dbReference type="GO" id="GO:0042393">
    <property type="term" value="F:histone binding"/>
    <property type="evidence" value="ECO:0007669"/>
    <property type="project" value="TreeGrafter"/>
</dbReference>
<evidence type="ECO:0000256" key="3">
    <source>
        <dbReference type="ARBA" id="ARBA00022806"/>
    </source>
</evidence>
<evidence type="ECO:0000313" key="6">
    <source>
        <dbReference type="EMBL" id="KAF6138039.1"/>
    </source>
</evidence>
<dbReference type="Proteomes" id="UP000541444">
    <property type="component" value="Unassembled WGS sequence"/>
</dbReference>
<comment type="caution">
    <text evidence="6">The sequence shown here is derived from an EMBL/GenBank/DDBJ whole genome shotgun (WGS) entry which is preliminary data.</text>
</comment>
<keyword evidence="4" id="KW-0067">ATP-binding</keyword>